<dbReference type="Gene3D" id="3.40.50.300">
    <property type="entry name" value="P-loop containing nucleotide triphosphate hydrolases"/>
    <property type="match status" value="1"/>
</dbReference>
<dbReference type="InterPro" id="IPR007111">
    <property type="entry name" value="NACHT_NTPase"/>
</dbReference>
<keyword evidence="2" id="KW-0677">Repeat</keyword>
<dbReference type="InterPro" id="IPR011029">
    <property type="entry name" value="DEATH-like_dom_sf"/>
</dbReference>
<dbReference type="PROSITE" id="PS50837">
    <property type="entry name" value="NACHT"/>
    <property type="match status" value="1"/>
</dbReference>
<reference evidence="5 6" key="1">
    <citation type="submission" date="2021-04" db="EMBL/GenBank/DDBJ databases">
        <authorList>
            <person name="De Guttry C."/>
            <person name="Zahm M."/>
            <person name="Klopp C."/>
            <person name="Cabau C."/>
            <person name="Louis A."/>
            <person name="Berthelot C."/>
            <person name="Parey E."/>
            <person name="Roest Crollius H."/>
            <person name="Montfort J."/>
            <person name="Robinson-Rechavi M."/>
            <person name="Bucao C."/>
            <person name="Bouchez O."/>
            <person name="Gislard M."/>
            <person name="Lluch J."/>
            <person name="Milhes M."/>
            <person name="Lampietro C."/>
            <person name="Lopez Roques C."/>
            <person name="Donnadieu C."/>
            <person name="Braasch I."/>
            <person name="Desvignes T."/>
            <person name="Postlethwait J."/>
            <person name="Bobe J."/>
            <person name="Wedekind C."/>
            <person name="Guiguen Y."/>
        </authorList>
    </citation>
    <scope>NUCLEOTIDE SEQUENCE [LARGE SCALE GENOMIC DNA]</scope>
    <source>
        <strain evidence="5">Cs_M1</strain>
        <tissue evidence="5">Blood</tissue>
    </source>
</reference>
<dbReference type="Pfam" id="PF05729">
    <property type="entry name" value="NACHT"/>
    <property type="match status" value="1"/>
</dbReference>
<dbReference type="SMART" id="SM01288">
    <property type="entry name" value="FISNA"/>
    <property type="match status" value="1"/>
</dbReference>
<evidence type="ECO:0000259" key="4">
    <source>
        <dbReference type="PROSITE" id="PS50837"/>
    </source>
</evidence>
<accession>A0AAN8Q9B5</accession>
<feature type="domain" description="NACHT" evidence="4">
    <location>
        <begin position="159"/>
        <end position="300"/>
    </location>
</feature>
<dbReference type="InterPro" id="IPR000488">
    <property type="entry name" value="Death_dom"/>
</dbReference>
<dbReference type="Pfam" id="PF14484">
    <property type="entry name" value="FISNA"/>
    <property type="match status" value="1"/>
</dbReference>
<name>A0AAN8Q9B5_9TELE</name>
<sequence length="300" mass="34559">MASFTFQWASWRNLTNRTQWIRWCRNTGENGAVKITLEILKKMSRNDLAEKLERDCPICNSEFIGPSDEVVEKYQQELKLKLKEKFQHVFNGVAKQGHKQLLKEIYTELYITEGGSGEVNNEHEVRQIEMTSKNPARPEAKIICNDIFKQSSGKDKPIRTVLTKGVAGIGKTVAVQKFILDWAEGKANQDIQFIISLPFRELNLVREEKCSLVELLHTCVRETRVIERDFLNHILTKLQKPRNYNESEYKVLFVLDGLDECRLTLDYDNCKSWCDVTEPTSVDVLLTNLINGNLLPPALL</sequence>
<dbReference type="FunFam" id="3.40.50.300:FF:000210">
    <property type="entry name" value="Si:dkey-16p6.1"/>
    <property type="match status" value="1"/>
</dbReference>
<evidence type="ECO:0000256" key="1">
    <source>
        <dbReference type="ARBA" id="ARBA00022614"/>
    </source>
</evidence>
<evidence type="ECO:0000313" key="5">
    <source>
        <dbReference type="EMBL" id="KAK6291186.1"/>
    </source>
</evidence>
<protein>
    <recommendedName>
        <fullName evidence="7">NACHT domain-containing protein</fullName>
    </recommendedName>
</protein>
<dbReference type="PANTHER" id="PTHR24106">
    <property type="entry name" value="NACHT, LRR AND CARD DOMAINS-CONTAINING"/>
    <property type="match status" value="1"/>
</dbReference>
<evidence type="ECO:0000313" key="6">
    <source>
        <dbReference type="Proteomes" id="UP001356427"/>
    </source>
</evidence>
<dbReference type="PROSITE" id="PS50017">
    <property type="entry name" value="DEATH_DOMAIN"/>
    <property type="match status" value="1"/>
</dbReference>
<dbReference type="AlphaFoldDB" id="A0AAN8Q9B5"/>
<evidence type="ECO:0000256" key="2">
    <source>
        <dbReference type="ARBA" id="ARBA00022737"/>
    </source>
</evidence>
<dbReference type="InterPro" id="IPR029495">
    <property type="entry name" value="NACHT-assoc"/>
</dbReference>
<dbReference type="InterPro" id="IPR051261">
    <property type="entry name" value="NLR"/>
</dbReference>
<dbReference type="Proteomes" id="UP001356427">
    <property type="component" value="Unassembled WGS sequence"/>
</dbReference>
<dbReference type="Gene3D" id="1.10.533.10">
    <property type="entry name" value="Death Domain, Fas"/>
    <property type="match status" value="1"/>
</dbReference>
<feature type="domain" description="Death" evidence="3">
    <location>
        <begin position="23"/>
        <end position="56"/>
    </location>
</feature>
<keyword evidence="1" id="KW-0433">Leucine-rich repeat</keyword>
<evidence type="ECO:0000259" key="3">
    <source>
        <dbReference type="PROSITE" id="PS50017"/>
    </source>
</evidence>
<keyword evidence="6" id="KW-1185">Reference proteome</keyword>
<proteinExistence type="predicted"/>
<evidence type="ECO:0008006" key="7">
    <source>
        <dbReference type="Google" id="ProtNLM"/>
    </source>
</evidence>
<gene>
    <name evidence="5" type="ORF">J4Q44_G00384100</name>
</gene>
<organism evidence="5 6">
    <name type="scientific">Coregonus suidteri</name>
    <dbReference type="NCBI Taxonomy" id="861788"/>
    <lineage>
        <taxon>Eukaryota</taxon>
        <taxon>Metazoa</taxon>
        <taxon>Chordata</taxon>
        <taxon>Craniata</taxon>
        <taxon>Vertebrata</taxon>
        <taxon>Euteleostomi</taxon>
        <taxon>Actinopterygii</taxon>
        <taxon>Neopterygii</taxon>
        <taxon>Teleostei</taxon>
        <taxon>Protacanthopterygii</taxon>
        <taxon>Salmoniformes</taxon>
        <taxon>Salmonidae</taxon>
        <taxon>Coregoninae</taxon>
        <taxon>Coregonus</taxon>
    </lineage>
</organism>
<comment type="caution">
    <text evidence="5">The sequence shown here is derived from an EMBL/GenBank/DDBJ whole genome shotgun (WGS) entry which is preliminary data.</text>
</comment>
<dbReference type="GO" id="GO:0007165">
    <property type="term" value="P:signal transduction"/>
    <property type="evidence" value="ECO:0007669"/>
    <property type="project" value="InterPro"/>
</dbReference>
<dbReference type="EMBL" id="JAGTTL010000049">
    <property type="protein sequence ID" value="KAK6291186.1"/>
    <property type="molecule type" value="Genomic_DNA"/>
</dbReference>
<dbReference type="InterPro" id="IPR027417">
    <property type="entry name" value="P-loop_NTPase"/>
</dbReference>